<reference evidence="3" key="1">
    <citation type="submission" date="2016-10" db="EMBL/GenBank/DDBJ databases">
        <authorList>
            <person name="Varghese N."/>
            <person name="Submissions S."/>
        </authorList>
    </citation>
    <scope>NUCLEOTIDE SEQUENCE [LARGE SCALE GENOMIC DNA]</scope>
    <source>
        <strain evidence="3">OK042</strain>
    </source>
</reference>
<dbReference type="GeneID" id="301130444"/>
<gene>
    <name evidence="2" type="ORF">SAMN05518846_105129</name>
</gene>
<dbReference type="RefSeq" id="WP_092268029.1">
    <property type="nucleotide sequence ID" value="NZ_BJOE01000003.1"/>
</dbReference>
<proteinExistence type="predicted"/>
<sequence length="81" mass="9296">MTVILTILGIGLVLFIIAAVIVVVLLKKGASFLWNMGGRHYRHYSSSDYKRRGPFWSHGHKSYGHHHYRRKHSSHSGFFSS</sequence>
<keyword evidence="1" id="KW-0472">Membrane</keyword>
<evidence type="ECO:0000313" key="2">
    <source>
        <dbReference type="EMBL" id="SFJ75083.1"/>
    </source>
</evidence>
<evidence type="ECO:0000256" key="1">
    <source>
        <dbReference type="SAM" id="Phobius"/>
    </source>
</evidence>
<keyword evidence="1" id="KW-1133">Transmembrane helix</keyword>
<name>A0A1I3TX91_9BACL</name>
<dbReference type="EMBL" id="FORT01000005">
    <property type="protein sequence ID" value="SFJ75083.1"/>
    <property type="molecule type" value="Genomic_DNA"/>
</dbReference>
<evidence type="ECO:0000313" key="3">
    <source>
        <dbReference type="Proteomes" id="UP000198915"/>
    </source>
</evidence>
<feature type="transmembrane region" description="Helical" evidence="1">
    <location>
        <begin position="6"/>
        <end position="26"/>
    </location>
</feature>
<protein>
    <submittedName>
        <fullName evidence="2">Uncharacterized protein</fullName>
    </submittedName>
</protein>
<keyword evidence="1" id="KW-0812">Transmembrane</keyword>
<accession>A0A1I3TX91</accession>
<keyword evidence="3" id="KW-1185">Reference proteome</keyword>
<dbReference type="Proteomes" id="UP000198915">
    <property type="component" value="Unassembled WGS sequence"/>
</dbReference>
<dbReference type="AlphaFoldDB" id="A0A1I3TX91"/>
<organism evidence="2 3">
    <name type="scientific">Brevibacillus centrosporus</name>
    <dbReference type="NCBI Taxonomy" id="54910"/>
    <lineage>
        <taxon>Bacteria</taxon>
        <taxon>Bacillati</taxon>
        <taxon>Bacillota</taxon>
        <taxon>Bacilli</taxon>
        <taxon>Bacillales</taxon>
        <taxon>Paenibacillaceae</taxon>
        <taxon>Brevibacillus</taxon>
    </lineage>
</organism>
<dbReference type="STRING" id="1884381.SAMN05518846_105129"/>